<dbReference type="PANTHER" id="PTHR38471:SF2">
    <property type="entry name" value="FOUR HELIX BUNDLE PROTEIN"/>
    <property type="match status" value="1"/>
</dbReference>
<dbReference type="NCBIfam" id="TIGR02436">
    <property type="entry name" value="four helix bundle protein"/>
    <property type="match status" value="1"/>
</dbReference>
<dbReference type="PANTHER" id="PTHR38471">
    <property type="entry name" value="FOUR HELIX BUNDLE PROTEIN"/>
    <property type="match status" value="1"/>
</dbReference>
<dbReference type="PIRSF" id="PIRSF035652">
    <property type="entry name" value="CHP02436"/>
    <property type="match status" value="1"/>
</dbReference>
<proteinExistence type="predicted"/>
<comment type="caution">
    <text evidence="1">The sequence shown here is derived from an EMBL/GenBank/DDBJ whole genome shotgun (WGS) entry which is preliminary data.</text>
</comment>
<gene>
    <name evidence="1" type="ORF">CO007_01520</name>
</gene>
<sequence length="113" mass="13104">MKYPLEERTAKFAEDIIDLCKKVKKTSLNLPILEQLIRSATSIGANYMEANGASSKKDFRNKIFICKKESMETKYWLRILAKTENSIINDCRVLWNEVHQLTLIFSKICKSSK</sequence>
<name>A0A2M8GNC9_9BACT</name>
<dbReference type="AlphaFoldDB" id="A0A2M8GNC9"/>
<dbReference type="Pfam" id="PF05635">
    <property type="entry name" value="23S_rRNA_IVP"/>
    <property type="match status" value="1"/>
</dbReference>
<organism evidence="1 2">
    <name type="scientific">Candidatus Roizmanbacteria bacterium CG_4_8_14_3_um_filter_36_10</name>
    <dbReference type="NCBI Taxonomy" id="1974834"/>
    <lineage>
        <taxon>Bacteria</taxon>
        <taxon>Candidatus Roizmaniibacteriota</taxon>
    </lineage>
</organism>
<evidence type="ECO:0000313" key="2">
    <source>
        <dbReference type="Proteomes" id="UP000229370"/>
    </source>
</evidence>
<protein>
    <submittedName>
        <fullName evidence="1">Four helix bundle protein</fullName>
    </submittedName>
</protein>
<dbReference type="Gene3D" id="1.20.1440.60">
    <property type="entry name" value="23S rRNA-intervening sequence"/>
    <property type="match status" value="1"/>
</dbReference>
<dbReference type="InterPro" id="IPR012657">
    <property type="entry name" value="23S_rRNA-intervening_sequence"/>
</dbReference>
<dbReference type="Proteomes" id="UP000229370">
    <property type="component" value="Unassembled WGS sequence"/>
</dbReference>
<dbReference type="InterPro" id="IPR036583">
    <property type="entry name" value="23S_rRNA_IVS_sf"/>
</dbReference>
<reference evidence="2" key="1">
    <citation type="submission" date="2017-09" db="EMBL/GenBank/DDBJ databases">
        <title>Depth-based differentiation of microbial function through sediment-hosted aquifers and enrichment of novel symbionts in the deep terrestrial subsurface.</title>
        <authorList>
            <person name="Probst A.J."/>
            <person name="Ladd B."/>
            <person name="Jarett J.K."/>
            <person name="Geller-Mcgrath D.E."/>
            <person name="Sieber C.M.K."/>
            <person name="Emerson J.B."/>
            <person name="Anantharaman K."/>
            <person name="Thomas B.C."/>
            <person name="Malmstrom R."/>
            <person name="Stieglmeier M."/>
            <person name="Klingl A."/>
            <person name="Woyke T."/>
            <person name="Ryan C.M."/>
            <person name="Banfield J.F."/>
        </authorList>
    </citation>
    <scope>NUCLEOTIDE SEQUENCE [LARGE SCALE GENOMIC DNA]</scope>
</reference>
<dbReference type="SUPFAM" id="SSF158446">
    <property type="entry name" value="IVS-encoded protein-like"/>
    <property type="match status" value="1"/>
</dbReference>
<evidence type="ECO:0000313" key="1">
    <source>
        <dbReference type="EMBL" id="PJC82054.1"/>
    </source>
</evidence>
<accession>A0A2M8GNC9</accession>
<dbReference type="EMBL" id="PFQK01000031">
    <property type="protein sequence ID" value="PJC82054.1"/>
    <property type="molecule type" value="Genomic_DNA"/>
</dbReference>